<dbReference type="GO" id="GO:0045493">
    <property type="term" value="P:xylan catabolic process"/>
    <property type="evidence" value="ECO:0007669"/>
    <property type="project" value="UniProtKB-KW"/>
</dbReference>
<keyword evidence="3" id="KW-0326">Glycosidase</keyword>
<comment type="caution">
    <text evidence="3">The sequence shown here is derived from an EMBL/GenBank/DDBJ whole genome shotgun (WGS) entry which is preliminary data.</text>
</comment>
<evidence type="ECO:0000259" key="2">
    <source>
        <dbReference type="Pfam" id="PF02230"/>
    </source>
</evidence>
<feature type="domain" description="Phospholipase/carboxylesterase/thioesterase" evidence="2">
    <location>
        <begin position="83"/>
        <end position="196"/>
    </location>
</feature>
<dbReference type="Gene3D" id="3.40.50.1820">
    <property type="entry name" value="alpha/beta hydrolase"/>
    <property type="match status" value="1"/>
</dbReference>
<gene>
    <name evidence="3" type="primary">xynZ_4</name>
    <name evidence="3" type="ORF">SDC9_90849</name>
</gene>
<keyword evidence="1" id="KW-0732">Signal</keyword>
<sequence>MIKSCKFEKATKLTLNYIVYLPKNYTTNSKWPLILSLHGSGERGNNIDDIKKWGIHKILREDNNFPFIVVCPQCPAGEVWEMQFNMLKELLDEIEDNYSIDKEREYLTGYSLGAYGTWNFAILNPERFAAIAPISGGAISPKKAMNLKQLPIWVAHGDNDTVVEFEESKRIVDCLKKYNPNIIFKVYKGAGHEVCTLAYEEPELYQWLLRQKRKI</sequence>
<accession>A0A644ZW78</accession>
<reference evidence="3" key="1">
    <citation type="submission" date="2019-08" db="EMBL/GenBank/DDBJ databases">
        <authorList>
            <person name="Kucharzyk K."/>
            <person name="Murdoch R.W."/>
            <person name="Higgins S."/>
            <person name="Loffler F."/>
        </authorList>
    </citation>
    <scope>NUCLEOTIDE SEQUENCE</scope>
</reference>
<dbReference type="Pfam" id="PF02230">
    <property type="entry name" value="Abhydrolase_2"/>
    <property type="match status" value="1"/>
</dbReference>
<dbReference type="PANTHER" id="PTHR43037">
    <property type="entry name" value="UNNAMED PRODUCT-RELATED"/>
    <property type="match status" value="1"/>
</dbReference>
<keyword evidence="3" id="KW-0858">Xylan degradation</keyword>
<keyword evidence="3" id="KW-0119">Carbohydrate metabolism</keyword>
<dbReference type="InterPro" id="IPR003140">
    <property type="entry name" value="PLipase/COase/thioEstase"/>
</dbReference>
<dbReference type="EMBL" id="VSSQ01010376">
    <property type="protein sequence ID" value="MPM44171.1"/>
    <property type="molecule type" value="Genomic_DNA"/>
</dbReference>
<proteinExistence type="predicted"/>
<dbReference type="PANTHER" id="PTHR43037:SF1">
    <property type="entry name" value="BLL1128 PROTEIN"/>
    <property type="match status" value="1"/>
</dbReference>
<keyword evidence="3" id="KW-0624">Polysaccharide degradation</keyword>
<dbReference type="AlphaFoldDB" id="A0A644ZW78"/>
<protein>
    <submittedName>
        <fullName evidence="3">Endo-1,4-beta-xylanase Z</fullName>
        <ecNumber evidence="3">3.2.1.8</ecNumber>
    </submittedName>
</protein>
<keyword evidence="3" id="KW-0378">Hydrolase</keyword>
<evidence type="ECO:0000256" key="1">
    <source>
        <dbReference type="ARBA" id="ARBA00022729"/>
    </source>
</evidence>
<organism evidence="3">
    <name type="scientific">bioreactor metagenome</name>
    <dbReference type="NCBI Taxonomy" id="1076179"/>
    <lineage>
        <taxon>unclassified sequences</taxon>
        <taxon>metagenomes</taxon>
        <taxon>ecological metagenomes</taxon>
    </lineage>
</organism>
<dbReference type="EC" id="3.2.1.8" evidence="3"/>
<evidence type="ECO:0000313" key="3">
    <source>
        <dbReference type="EMBL" id="MPM44171.1"/>
    </source>
</evidence>
<dbReference type="GO" id="GO:0031176">
    <property type="term" value="F:endo-1,4-beta-xylanase activity"/>
    <property type="evidence" value="ECO:0007669"/>
    <property type="project" value="UniProtKB-EC"/>
</dbReference>
<dbReference type="InterPro" id="IPR029058">
    <property type="entry name" value="AB_hydrolase_fold"/>
</dbReference>
<dbReference type="InterPro" id="IPR050955">
    <property type="entry name" value="Plant_Biomass_Hydrol_Est"/>
</dbReference>
<name>A0A644ZW78_9ZZZZ</name>
<dbReference type="SUPFAM" id="SSF53474">
    <property type="entry name" value="alpha/beta-Hydrolases"/>
    <property type="match status" value="1"/>
</dbReference>